<evidence type="ECO:0000313" key="3">
    <source>
        <dbReference type="Proteomes" id="UP000661691"/>
    </source>
</evidence>
<gene>
    <name evidence="2" type="ORF">IC620_15295</name>
</gene>
<evidence type="ECO:0000313" key="2">
    <source>
        <dbReference type="EMBL" id="MBD1373710.1"/>
    </source>
</evidence>
<keyword evidence="3" id="KW-1185">Reference proteome</keyword>
<evidence type="ECO:0000259" key="1">
    <source>
        <dbReference type="Pfam" id="PF06605"/>
    </source>
</evidence>
<accession>A0A926RU98</accession>
<proteinExistence type="predicted"/>
<reference evidence="2" key="1">
    <citation type="submission" date="2020-09" db="EMBL/GenBank/DDBJ databases">
        <title>A novel bacterium of genus Hazenella, isolated from South China Sea.</title>
        <authorList>
            <person name="Huang H."/>
            <person name="Mo K."/>
            <person name="Hu Y."/>
        </authorList>
    </citation>
    <scope>NUCLEOTIDE SEQUENCE</scope>
    <source>
        <strain evidence="2">IB182357</strain>
    </source>
</reference>
<feature type="domain" description="Tail spike" evidence="1">
    <location>
        <begin position="112"/>
        <end position="362"/>
    </location>
</feature>
<dbReference type="InterPro" id="IPR010572">
    <property type="entry name" value="Tail_dom"/>
</dbReference>
<name>A0A926RU98_9BACL</name>
<sequence length="1191" mass="131726">MNEKLFLLDESLQCVKMLNNKLPHALPFFDDLHTERLEYGFKTFEFSIPSNHNDSALFVTERFIIYPNLDNKLELFKIKDVTENNRNGQYIKRCLCENAAVPDLLATIVRPIKLHSYTIEQAMNVALQGTCWEIGTVEYNGVRDFEFNDYITSLQATHEILEHFGAEIEFIVGFNGTKITDRKVNVLLERGQKTGVRLEYSRGLIGVERNDNTNDLVTALIGVGKGDASGSTLTFNNYYPEEMEESYEKESDWVGNLDALSRWGSDGKHIFGVHKDEKATNEVELFENTLAKLKELSKPKMTYQVDMISLERISGYESQKIRLGDTIIVKDQTFKPELIVKARAVEIQRSKTDPTKDKVILGDYVPVVSSPIKTLTQLQHKLNQYESRWNEASDRADLSFEKLTDPFFEKGTTFYSDQYIGYDLPSLSGAIEINSNVGEIGGHVIEITGEKFVYGRNMIPVKTDRTYQVTFRVRQVVDPTNGPSKVSAGVVCLKSGYPPGGAWNVNRFCAAFLEPIESSQGWVTYKGTIMGVGESDEQFTDGTIDVRPVFAVNIGSPDGITQVDIIEFRDITVAAGSQTNLITGGFDSFEYTQEGALNVHRSDYVEYCHIYNSSSALDGNKYLRLRGSGTNNYIHLAPDGETYPFKIEGEKSYIFSCYARNFNTNNIEWQIGAITNGSSVTAYSASIITSNNNGWVRQYVKFTAPPDATGCTLVLKTKTPDLSLYIDKLMLELDLSNQESPSEWKRASNTSVLSDENGNLTIFVAGSEEPIATINSSEATFENLSAGAIFAPNVVNRNREDYTIYVNPLEGNDSSSGTDITNPLESLREAFERIPQCNEGTITIRMADNIGSWTEGYLILSGIIGSGQVILDFSGNTFIGRLEFKNCKHEITVQNGSVKHQEILPTALYTGVISALNCNWVNINQVNIDAGKGTLLQYCIVSRGNTYMQVRSSETYNGAKAQLCIVYGARLDLQGTGCKGSGGEWGSYVLGSSMLGGTGEAPTGKINVVVKEGGILGGSLTFPTTEPPAPPPPTKKTYAYTWSATYTKSWRTRYGWRSDNNNIYQGQYGSWGNHKGLAFFDSADIRSKLSGKTIKSVQLYFYRVKGGANSAQSINVYTHNYTGKPSGEPAITIKKTNAGKIAVNRGVWLTLPNSAGENLRDSTAKGIATYSSSGSPYAVLTNCKLKIVCEG</sequence>
<dbReference type="Pfam" id="PF06605">
    <property type="entry name" value="Prophage_tail"/>
    <property type="match status" value="1"/>
</dbReference>
<protein>
    <submittedName>
        <fullName evidence="2">Phage tail protein</fullName>
    </submittedName>
</protein>
<organism evidence="2 3">
    <name type="scientific">Polycladospora coralii</name>
    <dbReference type="NCBI Taxonomy" id="2771432"/>
    <lineage>
        <taxon>Bacteria</taxon>
        <taxon>Bacillati</taxon>
        <taxon>Bacillota</taxon>
        <taxon>Bacilli</taxon>
        <taxon>Bacillales</taxon>
        <taxon>Thermoactinomycetaceae</taxon>
        <taxon>Polycladospora</taxon>
    </lineage>
</organism>
<dbReference type="RefSeq" id="WP_224749803.1">
    <property type="nucleotide sequence ID" value="NZ_JACXAH010000036.1"/>
</dbReference>
<dbReference type="Gene3D" id="2.60.120.260">
    <property type="entry name" value="Galactose-binding domain-like"/>
    <property type="match status" value="1"/>
</dbReference>
<dbReference type="EMBL" id="JACXAH010000036">
    <property type="protein sequence ID" value="MBD1373710.1"/>
    <property type="molecule type" value="Genomic_DNA"/>
</dbReference>
<dbReference type="AlphaFoldDB" id="A0A926RU98"/>
<dbReference type="Proteomes" id="UP000661691">
    <property type="component" value="Unassembled WGS sequence"/>
</dbReference>
<dbReference type="NCBIfam" id="TIGR01665">
    <property type="entry name" value="put_anti_recept"/>
    <property type="match status" value="1"/>
</dbReference>
<dbReference type="InterPro" id="IPR007119">
    <property type="entry name" value="Phage_tail_spike_N"/>
</dbReference>
<comment type="caution">
    <text evidence="2">The sequence shown here is derived from an EMBL/GenBank/DDBJ whole genome shotgun (WGS) entry which is preliminary data.</text>
</comment>